<dbReference type="OrthoDB" id="2409414at2759"/>
<name>A0A8H3QSA5_9GLOM</name>
<proteinExistence type="predicted"/>
<feature type="region of interest" description="Disordered" evidence="1">
    <location>
        <begin position="43"/>
        <end position="89"/>
    </location>
</feature>
<dbReference type="EMBL" id="BLAL01000191">
    <property type="protein sequence ID" value="GES89632.1"/>
    <property type="molecule type" value="Genomic_DNA"/>
</dbReference>
<gene>
    <name evidence="2" type="ORF">RCL2_001651900</name>
</gene>
<evidence type="ECO:0000256" key="1">
    <source>
        <dbReference type="SAM" id="MobiDB-lite"/>
    </source>
</evidence>
<dbReference type="AlphaFoldDB" id="A0A8H3QSA5"/>
<organism evidence="2 3">
    <name type="scientific">Rhizophagus clarus</name>
    <dbReference type="NCBI Taxonomy" id="94130"/>
    <lineage>
        <taxon>Eukaryota</taxon>
        <taxon>Fungi</taxon>
        <taxon>Fungi incertae sedis</taxon>
        <taxon>Mucoromycota</taxon>
        <taxon>Glomeromycotina</taxon>
        <taxon>Glomeromycetes</taxon>
        <taxon>Glomerales</taxon>
        <taxon>Glomeraceae</taxon>
        <taxon>Rhizophagus</taxon>
    </lineage>
</organism>
<comment type="caution">
    <text evidence="2">The sequence shown here is derived from an EMBL/GenBank/DDBJ whole genome shotgun (WGS) entry which is preliminary data.</text>
</comment>
<sequence length="330" mass="38584">MYNSTDFEKSKSKSKAKKKRETNINDVDQFISGKYYIHIIYVNNDEREDDDEREKDDGREDEKEREDREEEKSGSSDNDSDDHDRDKMNMTDDKLVNLDELIPVGFKSNLEICNFLVTHPHILHLANKMLEIDSGSGLTSSTSSADDNARLWDESIKCLFLRTRNPRGETIDELIKKIFKVQIYSTEGKNFLEKTRRAFADYRNKLNQNIEHEINEYKNIRKNRAITGSLSNKEVKNYVDEHFVQKLLNRQLAAVNLSEMKKIGSFDTLIDFIRETFKVSWNGKDLSAVKNLDSITKDIIVPSRSGNRIVNSLEHISHFYLTYYVFIHKY</sequence>
<protein>
    <submittedName>
        <fullName evidence="2">Uncharacterized protein</fullName>
    </submittedName>
</protein>
<accession>A0A8H3QSA5</accession>
<evidence type="ECO:0000313" key="2">
    <source>
        <dbReference type="EMBL" id="GES89632.1"/>
    </source>
</evidence>
<feature type="compositionally biased region" description="Basic and acidic residues" evidence="1">
    <location>
        <begin position="1"/>
        <end position="11"/>
    </location>
</feature>
<feature type="compositionally biased region" description="Basic and acidic residues" evidence="1">
    <location>
        <begin position="55"/>
        <end position="74"/>
    </location>
</feature>
<reference evidence="2" key="1">
    <citation type="submission" date="2019-10" db="EMBL/GenBank/DDBJ databases">
        <title>Conservation and host-specific expression of non-tandemly repeated heterogenous ribosome RNA gene in arbuscular mycorrhizal fungi.</title>
        <authorList>
            <person name="Maeda T."/>
            <person name="Kobayashi Y."/>
            <person name="Nakagawa T."/>
            <person name="Ezawa T."/>
            <person name="Yamaguchi K."/>
            <person name="Bino T."/>
            <person name="Nishimoto Y."/>
            <person name="Shigenobu S."/>
            <person name="Kawaguchi M."/>
        </authorList>
    </citation>
    <scope>NUCLEOTIDE SEQUENCE</scope>
    <source>
        <strain evidence="2">HR1</strain>
    </source>
</reference>
<dbReference type="Proteomes" id="UP000615446">
    <property type="component" value="Unassembled WGS sequence"/>
</dbReference>
<evidence type="ECO:0000313" key="3">
    <source>
        <dbReference type="Proteomes" id="UP000615446"/>
    </source>
</evidence>
<feature type="region of interest" description="Disordered" evidence="1">
    <location>
        <begin position="1"/>
        <end position="23"/>
    </location>
</feature>